<reference evidence="2 3" key="2">
    <citation type="submission" date="2020-03" db="EMBL/GenBank/DDBJ databases">
        <title>Campylobacter portucalensis sp. nov., a new species of Campylobacter isolated from the reproductive tract of bulls.</title>
        <authorList>
            <person name="Silva M.F."/>
            <person name="Pereira G."/>
            <person name="Carneiro C."/>
            <person name="Hemphill A."/>
            <person name="Mateus L."/>
            <person name="Lopes-Da-Costa L."/>
            <person name="Silva E."/>
        </authorList>
    </citation>
    <scope>NUCLEOTIDE SEQUENCE [LARGE SCALE GENOMIC DNA]</scope>
    <source>
        <strain evidence="2 3">FMV-PI01</strain>
    </source>
</reference>
<organism evidence="2 3">
    <name type="scientific">Campylobacter portucalensis</name>
    <dbReference type="NCBI Taxonomy" id="2608384"/>
    <lineage>
        <taxon>Bacteria</taxon>
        <taxon>Pseudomonadati</taxon>
        <taxon>Campylobacterota</taxon>
        <taxon>Epsilonproteobacteria</taxon>
        <taxon>Campylobacterales</taxon>
        <taxon>Campylobacteraceae</taxon>
        <taxon>Campylobacter</taxon>
    </lineage>
</organism>
<keyword evidence="1" id="KW-0812">Transmembrane</keyword>
<reference evidence="2 3" key="1">
    <citation type="submission" date="2019-09" db="EMBL/GenBank/DDBJ databases">
        <authorList>
            <person name="Silva M."/>
            <person name="Pereira G."/>
            <person name="Lopes-Da-Costa L."/>
            <person name="Silva E."/>
        </authorList>
    </citation>
    <scope>NUCLEOTIDE SEQUENCE [LARGE SCALE GENOMIC DNA]</scope>
    <source>
        <strain evidence="2 3">FMV-PI01</strain>
    </source>
</reference>
<sequence length="83" mass="9855">MYFDARLEFLFRSIIAIFIGYFLSYNFASSLPYLLNLSYLNQPLFANLFLMIFFVFWSLISYVLNLKLLVLFCVILSFLVIIL</sequence>
<keyword evidence="1" id="KW-0472">Membrane</keyword>
<feature type="transmembrane region" description="Helical" evidence="1">
    <location>
        <begin position="48"/>
        <end position="81"/>
    </location>
</feature>
<protein>
    <submittedName>
        <fullName evidence="2">Uncharacterized protein</fullName>
    </submittedName>
</protein>
<evidence type="ECO:0000313" key="3">
    <source>
        <dbReference type="Proteomes" id="UP000476338"/>
    </source>
</evidence>
<accession>A0A6L5WKR2</accession>
<dbReference type="EMBL" id="VWSJ01000026">
    <property type="protein sequence ID" value="MSN96837.1"/>
    <property type="molecule type" value="Genomic_DNA"/>
</dbReference>
<dbReference type="RefSeq" id="WP_154571101.1">
    <property type="nucleotide sequence ID" value="NZ_VWSJ01000026.1"/>
</dbReference>
<dbReference type="AlphaFoldDB" id="A0A6L5WKR2"/>
<proteinExistence type="predicted"/>
<evidence type="ECO:0000256" key="1">
    <source>
        <dbReference type="SAM" id="Phobius"/>
    </source>
</evidence>
<name>A0A6L5WKR2_9BACT</name>
<gene>
    <name evidence="2" type="ORF">F1B92_06620</name>
</gene>
<keyword evidence="1" id="KW-1133">Transmembrane helix</keyword>
<comment type="caution">
    <text evidence="2">The sequence shown here is derived from an EMBL/GenBank/DDBJ whole genome shotgun (WGS) entry which is preliminary data.</text>
</comment>
<evidence type="ECO:0000313" key="2">
    <source>
        <dbReference type="EMBL" id="MSN96837.1"/>
    </source>
</evidence>
<keyword evidence="3" id="KW-1185">Reference proteome</keyword>
<dbReference type="Proteomes" id="UP000476338">
    <property type="component" value="Unassembled WGS sequence"/>
</dbReference>
<feature type="transmembrane region" description="Helical" evidence="1">
    <location>
        <begin position="9"/>
        <end position="28"/>
    </location>
</feature>